<evidence type="ECO:0008006" key="4">
    <source>
        <dbReference type="Google" id="ProtNLM"/>
    </source>
</evidence>
<comment type="caution">
    <text evidence="2">The sequence shown here is derived from an EMBL/GenBank/DDBJ whole genome shotgun (WGS) entry which is preliminary data.</text>
</comment>
<dbReference type="Proteomes" id="UP000815325">
    <property type="component" value="Unassembled WGS sequence"/>
</dbReference>
<evidence type="ECO:0000256" key="1">
    <source>
        <dbReference type="SAM" id="MobiDB-lite"/>
    </source>
</evidence>
<keyword evidence="3" id="KW-1185">Reference proteome</keyword>
<name>A0ABQ7FT74_DUNSA</name>
<dbReference type="EMBL" id="MU072283">
    <property type="protein sequence ID" value="KAF5825654.1"/>
    <property type="molecule type" value="Genomic_DNA"/>
</dbReference>
<proteinExistence type="predicted"/>
<gene>
    <name evidence="2" type="ORF">DUNSADRAFT_7811</name>
</gene>
<protein>
    <recommendedName>
        <fullName evidence="4">Encoded protein</fullName>
    </recommendedName>
</protein>
<evidence type="ECO:0000313" key="2">
    <source>
        <dbReference type="EMBL" id="KAF5825654.1"/>
    </source>
</evidence>
<sequence>MPATTDATRVQGVIAQRLRIGWNAWGAPAVVMGQVASGHKRRAEGAEDEGPVPLGERGAEQEEVEDKEGIEEEGVPLGERVAAMEAQAEGRPVGGDGEGEPEDAPGPSGSSKADSVAVLLTQALRRCNTGEWGGLGGAVRRTLRMRV</sequence>
<accession>A0ABQ7FT74</accession>
<evidence type="ECO:0000313" key="3">
    <source>
        <dbReference type="Proteomes" id="UP000815325"/>
    </source>
</evidence>
<reference evidence="2" key="1">
    <citation type="submission" date="2017-08" db="EMBL/GenBank/DDBJ databases">
        <authorList>
            <person name="Polle J.E."/>
            <person name="Barry K."/>
            <person name="Cushman J."/>
            <person name="Schmutz J."/>
            <person name="Tran D."/>
            <person name="Hathwaick L.T."/>
            <person name="Yim W.C."/>
            <person name="Jenkins J."/>
            <person name="Mckie-Krisberg Z.M."/>
            <person name="Prochnik S."/>
            <person name="Lindquist E."/>
            <person name="Dockter R.B."/>
            <person name="Adam C."/>
            <person name="Molina H."/>
            <person name="Bunkerborg J."/>
            <person name="Jin E."/>
            <person name="Buchheim M."/>
            <person name="Magnuson J."/>
        </authorList>
    </citation>
    <scope>NUCLEOTIDE SEQUENCE</scope>
    <source>
        <strain evidence="2">CCAP 19/18</strain>
    </source>
</reference>
<feature type="region of interest" description="Disordered" evidence="1">
    <location>
        <begin position="36"/>
        <end position="114"/>
    </location>
</feature>
<organism evidence="2 3">
    <name type="scientific">Dunaliella salina</name>
    <name type="common">Green alga</name>
    <name type="synonym">Protococcus salinus</name>
    <dbReference type="NCBI Taxonomy" id="3046"/>
    <lineage>
        <taxon>Eukaryota</taxon>
        <taxon>Viridiplantae</taxon>
        <taxon>Chlorophyta</taxon>
        <taxon>core chlorophytes</taxon>
        <taxon>Chlorophyceae</taxon>
        <taxon>CS clade</taxon>
        <taxon>Chlamydomonadales</taxon>
        <taxon>Dunaliellaceae</taxon>
        <taxon>Dunaliella</taxon>
    </lineage>
</organism>
<feature type="compositionally biased region" description="Acidic residues" evidence="1">
    <location>
        <begin position="61"/>
        <end position="74"/>
    </location>
</feature>